<reference evidence="7" key="1">
    <citation type="journal article" date="2014" name="Front. Microbiol.">
        <title>High frequency of phylogenetically diverse reductive dehalogenase-homologous genes in deep subseafloor sedimentary metagenomes.</title>
        <authorList>
            <person name="Kawai M."/>
            <person name="Futagami T."/>
            <person name="Toyoda A."/>
            <person name="Takaki Y."/>
            <person name="Nishi S."/>
            <person name="Hori S."/>
            <person name="Arai W."/>
            <person name="Tsubouchi T."/>
            <person name="Morono Y."/>
            <person name="Uchiyama I."/>
            <person name="Ito T."/>
            <person name="Fujiyama A."/>
            <person name="Inagaki F."/>
            <person name="Takami H."/>
        </authorList>
    </citation>
    <scope>NUCLEOTIDE SEQUENCE</scope>
    <source>
        <strain evidence="7">Expedition CK06-06</strain>
    </source>
</reference>
<dbReference type="InterPro" id="IPR036097">
    <property type="entry name" value="HisK_dim/P_sf"/>
</dbReference>
<dbReference type="PANTHER" id="PTHR43065:SF46">
    <property type="entry name" value="C4-DICARBOXYLATE TRANSPORT SENSOR PROTEIN DCTB"/>
    <property type="match status" value="1"/>
</dbReference>
<evidence type="ECO:0000256" key="3">
    <source>
        <dbReference type="ARBA" id="ARBA00022777"/>
    </source>
</evidence>
<dbReference type="AlphaFoldDB" id="X1JWR3"/>
<dbReference type="Gene3D" id="3.30.565.10">
    <property type="entry name" value="Histidine kinase-like ATPase, C-terminal domain"/>
    <property type="match status" value="1"/>
</dbReference>
<keyword evidence="4" id="KW-0067">ATP-binding</keyword>
<evidence type="ECO:0000256" key="2">
    <source>
        <dbReference type="ARBA" id="ARBA00022741"/>
    </source>
</evidence>
<dbReference type="GO" id="GO:0000155">
    <property type="term" value="F:phosphorelay sensor kinase activity"/>
    <property type="evidence" value="ECO:0007669"/>
    <property type="project" value="InterPro"/>
</dbReference>
<proteinExistence type="predicted"/>
<dbReference type="SUPFAM" id="SSF47384">
    <property type="entry name" value="Homodimeric domain of signal transducing histidine kinase"/>
    <property type="match status" value="1"/>
</dbReference>
<evidence type="ECO:0000256" key="4">
    <source>
        <dbReference type="ARBA" id="ARBA00022840"/>
    </source>
</evidence>
<dbReference type="CDD" id="cd00082">
    <property type="entry name" value="HisKA"/>
    <property type="match status" value="1"/>
</dbReference>
<dbReference type="InterPro" id="IPR036890">
    <property type="entry name" value="HATPase_C_sf"/>
</dbReference>
<dbReference type="SMART" id="SM00388">
    <property type="entry name" value="HisKA"/>
    <property type="match status" value="1"/>
</dbReference>
<keyword evidence="1" id="KW-0808">Transferase</keyword>
<evidence type="ECO:0000313" key="7">
    <source>
        <dbReference type="EMBL" id="GAH82704.1"/>
    </source>
</evidence>
<feature type="non-terminal residue" evidence="7">
    <location>
        <position position="1"/>
    </location>
</feature>
<accession>X1JWR3</accession>
<evidence type="ECO:0000256" key="1">
    <source>
        <dbReference type="ARBA" id="ARBA00022679"/>
    </source>
</evidence>
<dbReference type="Gene3D" id="1.10.287.130">
    <property type="match status" value="1"/>
</dbReference>
<dbReference type="GO" id="GO:0005524">
    <property type="term" value="F:ATP binding"/>
    <property type="evidence" value="ECO:0007669"/>
    <property type="project" value="UniProtKB-KW"/>
</dbReference>
<sequence>LKESQVKRIQSEKVAASDIMVASLAHELKNGMTSILNFVQYCLNSTSKEDKRATALLGAERETKRCINIVRDLLAYLRVEKEGEEAPQEVSCAVIIDRVFKALSSRIEKEGVFIIQHYPEEISKVWMKAGSIELVFSNIITNALDALEKSQKKEIHVDIQR</sequence>
<keyword evidence="2" id="KW-0547">Nucleotide-binding</keyword>
<dbReference type="PANTHER" id="PTHR43065">
    <property type="entry name" value="SENSOR HISTIDINE KINASE"/>
    <property type="match status" value="1"/>
</dbReference>
<evidence type="ECO:0000256" key="5">
    <source>
        <dbReference type="ARBA" id="ARBA00023012"/>
    </source>
</evidence>
<organism evidence="7">
    <name type="scientific">marine sediment metagenome</name>
    <dbReference type="NCBI Taxonomy" id="412755"/>
    <lineage>
        <taxon>unclassified sequences</taxon>
        <taxon>metagenomes</taxon>
        <taxon>ecological metagenomes</taxon>
    </lineage>
</organism>
<protein>
    <recommendedName>
        <fullName evidence="6">Signal transduction histidine kinase dimerisation/phosphoacceptor domain-containing protein</fullName>
    </recommendedName>
</protein>
<name>X1JWR3_9ZZZZ</name>
<dbReference type="Pfam" id="PF00512">
    <property type="entry name" value="HisKA"/>
    <property type="match status" value="1"/>
</dbReference>
<comment type="caution">
    <text evidence="7">The sequence shown here is derived from an EMBL/GenBank/DDBJ whole genome shotgun (WGS) entry which is preliminary data.</text>
</comment>
<dbReference type="EMBL" id="BARU01044919">
    <property type="protein sequence ID" value="GAH82704.1"/>
    <property type="molecule type" value="Genomic_DNA"/>
</dbReference>
<dbReference type="InterPro" id="IPR003661">
    <property type="entry name" value="HisK_dim/P_dom"/>
</dbReference>
<feature type="non-terminal residue" evidence="7">
    <location>
        <position position="161"/>
    </location>
</feature>
<feature type="domain" description="Signal transduction histidine kinase dimerisation/phosphoacceptor" evidence="6">
    <location>
        <begin position="16"/>
        <end position="82"/>
    </location>
</feature>
<gene>
    <name evidence="7" type="ORF">S03H2_68347</name>
</gene>
<keyword evidence="3" id="KW-0418">Kinase</keyword>
<dbReference type="SUPFAM" id="SSF55874">
    <property type="entry name" value="ATPase domain of HSP90 chaperone/DNA topoisomerase II/histidine kinase"/>
    <property type="match status" value="1"/>
</dbReference>
<keyword evidence="5" id="KW-0902">Two-component regulatory system</keyword>
<evidence type="ECO:0000259" key="6">
    <source>
        <dbReference type="SMART" id="SM00388"/>
    </source>
</evidence>